<sequence length="152" mass="17368">MMENKELMQNTRILRNAAVHVERLITMLRAPFPLSKKEKRAIFRGRRLRRQVLSIEQCLDSVSVENVSSTCIRESRRSSLYKSPPYAVPLSSLFHHQQDNQAIYNQLLSINFYFSSFQQANPSTIKMESYVAPTQTSGPVNARGSTGQCIVM</sequence>
<name>F2S1V9_TRIT1</name>
<organism evidence="1 2">
    <name type="scientific">Trichophyton tonsurans (strain CBS 112818)</name>
    <name type="common">Scalp ringworm fungus</name>
    <dbReference type="NCBI Taxonomy" id="647933"/>
    <lineage>
        <taxon>Eukaryota</taxon>
        <taxon>Fungi</taxon>
        <taxon>Dikarya</taxon>
        <taxon>Ascomycota</taxon>
        <taxon>Pezizomycotina</taxon>
        <taxon>Eurotiomycetes</taxon>
        <taxon>Eurotiomycetidae</taxon>
        <taxon>Onygenales</taxon>
        <taxon>Arthrodermataceae</taxon>
        <taxon>Trichophyton</taxon>
    </lineage>
</organism>
<dbReference type="EMBL" id="GG698502">
    <property type="protein sequence ID" value="EGD97558.1"/>
    <property type="molecule type" value="Genomic_DNA"/>
</dbReference>
<keyword evidence="2" id="KW-1185">Reference proteome</keyword>
<dbReference type="Proteomes" id="UP000009172">
    <property type="component" value="Unassembled WGS sequence"/>
</dbReference>
<reference evidence="2" key="1">
    <citation type="journal article" date="2012" name="MBio">
        <title>Comparative genome analysis of Trichophyton rubrum and related dermatophytes reveals candidate genes involved in infection.</title>
        <authorList>
            <person name="Martinez D.A."/>
            <person name="Oliver B.G."/>
            <person name="Graeser Y."/>
            <person name="Goldberg J.M."/>
            <person name="Li W."/>
            <person name="Martinez-Rossi N.M."/>
            <person name="Monod M."/>
            <person name="Shelest E."/>
            <person name="Barton R.C."/>
            <person name="Birch E."/>
            <person name="Brakhage A.A."/>
            <person name="Chen Z."/>
            <person name="Gurr S.J."/>
            <person name="Heiman D."/>
            <person name="Heitman J."/>
            <person name="Kosti I."/>
            <person name="Rossi A."/>
            <person name="Saif S."/>
            <person name="Samalova M."/>
            <person name="Saunders C.W."/>
            <person name="Shea T."/>
            <person name="Summerbell R.C."/>
            <person name="Xu J."/>
            <person name="Young S."/>
            <person name="Zeng Q."/>
            <person name="Birren B.W."/>
            <person name="Cuomo C.A."/>
            <person name="White T.C."/>
        </authorList>
    </citation>
    <scope>NUCLEOTIDE SEQUENCE [LARGE SCALE GENOMIC DNA]</scope>
    <source>
        <strain evidence="2">CBS 112818</strain>
    </source>
</reference>
<dbReference type="HOGENOM" id="CLU_1723645_0_0_1"/>
<proteinExistence type="predicted"/>
<evidence type="ECO:0000313" key="2">
    <source>
        <dbReference type="Proteomes" id="UP000009172"/>
    </source>
</evidence>
<dbReference type="OrthoDB" id="10411034at2759"/>
<evidence type="ECO:0000313" key="1">
    <source>
        <dbReference type="EMBL" id="EGD97558.1"/>
    </source>
</evidence>
<gene>
    <name evidence="1" type="ORF">TESG_04965</name>
</gene>
<dbReference type="AlphaFoldDB" id="F2S1V9"/>
<protein>
    <submittedName>
        <fullName evidence="1">Uncharacterized protein</fullName>
    </submittedName>
</protein>
<accession>F2S1V9</accession>